<dbReference type="Pfam" id="PF08395">
    <property type="entry name" value="7tm_7"/>
    <property type="match status" value="1"/>
</dbReference>
<keyword evidence="5 8" id="KW-0472">Membrane</keyword>
<keyword evidence="9" id="KW-1185">Reference proteome</keyword>
<keyword evidence="3 8" id="KW-0812">Transmembrane</keyword>
<evidence type="ECO:0000256" key="4">
    <source>
        <dbReference type="ARBA" id="ARBA00022989"/>
    </source>
</evidence>
<dbReference type="GO" id="GO:0043025">
    <property type="term" value="C:neuronal cell body"/>
    <property type="evidence" value="ECO:0007669"/>
    <property type="project" value="TreeGrafter"/>
</dbReference>
<dbReference type="OrthoDB" id="6366728at2759"/>
<comment type="caution">
    <text evidence="8">Lacks conserved residue(s) required for the propagation of feature annotation.</text>
</comment>
<dbReference type="Proteomes" id="UP000504618">
    <property type="component" value="Unplaced"/>
</dbReference>
<dbReference type="GO" id="GO:0005886">
    <property type="term" value="C:plasma membrane"/>
    <property type="evidence" value="ECO:0007669"/>
    <property type="project" value="UniProtKB-SubCell"/>
</dbReference>
<evidence type="ECO:0000256" key="7">
    <source>
        <dbReference type="ARBA" id="ARBA00023224"/>
    </source>
</evidence>
<organism evidence="9 10">
    <name type="scientific">Temnothorax curvispinosus</name>
    <dbReference type="NCBI Taxonomy" id="300111"/>
    <lineage>
        <taxon>Eukaryota</taxon>
        <taxon>Metazoa</taxon>
        <taxon>Ecdysozoa</taxon>
        <taxon>Arthropoda</taxon>
        <taxon>Hexapoda</taxon>
        <taxon>Insecta</taxon>
        <taxon>Pterygota</taxon>
        <taxon>Neoptera</taxon>
        <taxon>Endopterygota</taxon>
        <taxon>Hymenoptera</taxon>
        <taxon>Apocrita</taxon>
        <taxon>Aculeata</taxon>
        <taxon>Formicoidea</taxon>
        <taxon>Formicidae</taxon>
        <taxon>Myrmicinae</taxon>
        <taxon>Temnothorax</taxon>
    </lineage>
</organism>
<dbReference type="RefSeq" id="XP_024892215.1">
    <property type="nucleotide sequence ID" value="XM_025036447.1"/>
</dbReference>
<feature type="transmembrane region" description="Helical" evidence="8">
    <location>
        <begin position="64"/>
        <end position="85"/>
    </location>
</feature>
<dbReference type="GO" id="GO:0050909">
    <property type="term" value="P:sensory perception of taste"/>
    <property type="evidence" value="ECO:0007669"/>
    <property type="project" value="InterPro"/>
</dbReference>
<keyword evidence="2 8" id="KW-1003">Cell membrane</keyword>
<sequence>AIVTYVSRGPRLILLQTVLEVSLEIPSESYKNLSRLIHVKDILGFFFLIIQTLILFVKISLKHILLTIFPTYLSLVLFQMDMLYMNCVCLLKVCFKKINDNLTKVQELIMSDKPHLLRRIYHTQKNPFLLMKLKALKKQHLMVSDTVQMLNMIFSLQIIGTIVISFSQITFNLYFYIVMSMANEDKVFWYAFFMTSVIYYIIKIVLMVWACNSGTDQAAKIGITVHDLINNTSDKQIKDELQLFSMQILHRENTFSAKGLTVDATLLAAMVGSITTYLLILIQFLVTSHSCDGRAVSIREIA</sequence>
<feature type="transmembrane region" description="Helical" evidence="8">
    <location>
        <begin position="187"/>
        <end position="210"/>
    </location>
</feature>
<feature type="transmembrane region" description="Helical" evidence="8">
    <location>
        <begin position="152"/>
        <end position="175"/>
    </location>
</feature>
<dbReference type="GO" id="GO:0030424">
    <property type="term" value="C:axon"/>
    <property type="evidence" value="ECO:0007669"/>
    <property type="project" value="TreeGrafter"/>
</dbReference>
<evidence type="ECO:0000256" key="6">
    <source>
        <dbReference type="ARBA" id="ARBA00023170"/>
    </source>
</evidence>
<evidence type="ECO:0000256" key="2">
    <source>
        <dbReference type="ARBA" id="ARBA00022475"/>
    </source>
</evidence>
<comment type="similarity">
    <text evidence="8">Belongs to the insect chemoreceptor superfamily. Gustatory receptor (GR) family.</text>
</comment>
<evidence type="ECO:0000256" key="1">
    <source>
        <dbReference type="ARBA" id="ARBA00004651"/>
    </source>
</evidence>
<dbReference type="GeneID" id="112467717"/>
<dbReference type="AlphaFoldDB" id="A0A6J1RHC6"/>
<dbReference type="GO" id="GO:0007635">
    <property type="term" value="P:chemosensory behavior"/>
    <property type="evidence" value="ECO:0007669"/>
    <property type="project" value="TreeGrafter"/>
</dbReference>
<keyword evidence="4 8" id="KW-1133">Transmembrane helix</keyword>
<feature type="transmembrane region" description="Helical" evidence="8">
    <location>
        <begin position="37"/>
        <end position="57"/>
    </location>
</feature>
<proteinExistence type="inferred from homology"/>
<protein>
    <recommendedName>
        <fullName evidence="8">Gustatory receptor</fullName>
    </recommendedName>
</protein>
<dbReference type="InterPro" id="IPR013604">
    <property type="entry name" value="7TM_chemorcpt"/>
</dbReference>
<dbReference type="GO" id="GO:0007165">
    <property type="term" value="P:signal transduction"/>
    <property type="evidence" value="ECO:0007669"/>
    <property type="project" value="UniProtKB-KW"/>
</dbReference>
<dbReference type="PANTHER" id="PTHR21143:SF133">
    <property type="entry name" value="GUSTATORY AND PHEROMONE RECEPTOR 32A-RELATED"/>
    <property type="match status" value="1"/>
</dbReference>
<gene>
    <name evidence="10" type="primary">LOC112467717</name>
</gene>
<evidence type="ECO:0000313" key="10">
    <source>
        <dbReference type="RefSeq" id="XP_024892215.1"/>
    </source>
</evidence>
<evidence type="ECO:0000313" key="9">
    <source>
        <dbReference type="Proteomes" id="UP000504618"/>
    </source>
</evidence>
<comment type="function">
    <text evidence="8">Gustatory receptor which mediates acceptance or avoidance behavior, depending on its substrates.</text>
</comment>
<feature type="transmembrane region" description="Helical" evidence="8">
    <location>
        <begin position="264"/>
        <end position="286"/>
    </location>
</feature>
<evidence type="ECO:0000256" key="5">
    <source>
        <dbReference type="ARBA" id="ARBA00023136"/>
    </source>
</evidence>
<keyword evidence="7 8" id="KW-0807">Transducer</keyword>
<dbReference type="GO" id="GO:0030425">
    <property type="term" value="C:dendrite"/>
    <property type="evidence" value="ECO:0007669"/>
    <property type="project" value="TreeGrafter"/>
</dbReference>
<evidence type="ECO:0000256" key="3">
    <source>
        <dbReference type="ARBA" id="ARBA00022692"/>
    </source>
</evidence>
<evidence type="ECO:0000256" key="8">
    <source>
        <dbReference type="RuleBase" id="RU363108"/>
    </source>
</evidence>
<feature type="non-terminal residue" evidence="10">
    <location>
        <position position="1"/>
    </location>
</feature>
<dbReference type="GO" id="GO:0008049">
    <property type="term" value="P:male courtship behavior"/>
    <property type="evidence" value="ECO:0007669"/>
    <property type="project" value="TreeGrafter"/>
</dbReference>
<comment type="subcellular location">
    <subcellularLocation>
        <location evidence="1 8">Cell membrane</location>
        <topology evidence="1 8">Multi-pass membrane protein</topology>
    </subcellularLocation>
</comment>
<keyword evidence="6 8" id="KW-0675">Receptor</keyword>
<name>A0A6J1RHC6_9HYME</name>
<dbReference type="PANTHER" id="PTHR21143">
    <property type="entry name" value="INVERTEBRATE GUSTATORY RECEPTOR"/>
    <property type="match status" value="1"/>
</dbReference>
<accession>A0A6J1RHC6</accession>
<reference evidence="10" key="1">
    <citation type="submission" date="2025-08" db="UniProtKB">
        <authorList>
            <consortium name="RefSeq"/>
        </authorList>
    </citation>
    <scope>IDENTIFICATION</scope>
    <source>
        <tissue evidence="10">Whole body</tissue>
    </source>
</reference>